<evidence type="ECO:0000313" key="2">
    <source>
        <dbReference type="Proteomes" id="UP001317516"/>
    </source>
</evidence>
<proteinExistence type="predicted"/>
<sequence>MLVEFFVKNFVLVKELSIKLSKELITFIGEFGSGKSLLLTIYYLFGEKIKSNIITSEKQKYILLAKFRVNSDVKEYLFF</sequence>
<evidence type="ECO:0000313" key="1">
    <source>
        <dbReference type="EMBL" id="BDU63008.1"/>
    </source>
</evidence>
<name>A0ABN6URL6_9SPIR</name>
<dbReference type="SUPFAM" id="SSF52540">
    <property type="entry name" value="P-loop containing nucleoside triphosphate hydrolases"/>
    <property type="match status" value="1"/>
</dbReference>
<protein>
    <recommendedName>
        <fullName evidence="3">Rad50/SbcC-type AAA domain-containing protein</fullName>
    </recommendedName>
</protein>
<reference evidence="1 2" key="1">
    <citation type="submission" date="2022-11" db="EMBL/GenBank/DDBJ databases">
        <title>Genome sequence of clinical isolate of the human pathogenic Borrelia fainii.</title>
        <authorList>
            <person name="Itokawa K."/>
            <person name="Sato K."/>
            <person name="Qiu Y."/>
        </authorList>
    </citation>
    <scope>NUCLEOTIDE SEQUENCE [LARGE SCALE GENOMIC DNA]</scope>
    <source>
        <strain evidence="1 2">Qtaro</strain>
    </source>
</reference>
<dbReference type="Gene3D" id="3.40.50.300">
    <property type="entry name" value="P-loop containing nucleotide triphosphate hydrolases"/>
    <property type="match status" value="1"/>
</dbReference>
<dbReference type="EMBL" id="AP027070">
    <property type="protein sequence ID" value="BDU63008.1"/>
    <property type="molecule type" value="Genomic_DNA"/>
</dbReference>
<organism evidence="1 2">
    <name type="scientific">Candidatus Borrelia fainii</name>
    <dbReference type="NCBI Taxonomy" id="2518322"/>
    <lineage>
        <taxon>Bacteria</taxon>
        <taxon>Pseudomonadati</taxon>
        <taxon>Spirochaetota</taxon>
        <taxon>Spirochaetia</taxon>
        <taxon>Spirochaetales</taxon>
        <taxon>Borreliaceae</taxon>
        <taxon>Borrelia</taxon>
    </lineage>
</organism>
<accession>A0ABN6URL6</accession>
<gene>
    <name evidence="1" type="ORF">BOFE_05480</name>
</gene>
<dbReference type="InterPro" id="IPR027417">
    <property type="entry name" value="P-loop_NTPase"/>
</dbReference>
<evidence type="ECO:0008006" key="3">
    <source>
        <dbReference type="Google" id="ProtNLM"/>
    </source>
</evidence>
<dbReference type="Proteomes" id="UP001317516">
    <property type="component" value="Chromosome"/>
</dbReference>
<keyword evidence="2" id="KW-1185">Reference proteome</keyword>